<protein>
    <submittedName>
        <fullName evidence="1">Uncharacterized protein</fullName>
    </submittedName>
</protein>
<reference evidence="1 2" key="1">
    <citation type="submission" date="2018-11" db="EMBL/GenBank/DDBJ databases">
        <title>Genome assembly of Steccherinum ochraceum LE-BIN_3174, the white-rot fungus of the Steccherinaceae family (The Residual Polyporoid clade, Polyporales, Basidiomycota).</title>
        <authorList>
            <person name="Fedorova T.V."/>
            <person name="Glazunova O.A."/>
            <person name="Landesman E.O."/>
            <person name="Moiseenko K.V."/>
            <person name="Psurtseva N.V."/>
            <person name="Savinova O.S."/>
            <person name="Shakhova N.V."/>
            <person name="Tyazhelova T.V."/>
            <person name="Vasina D.V."/>
        </authorList>
    </citation>
    <scope>NUCLEOTIDE SEQUENCE [LARGE SCALE GENOMIC DNA]</scope>
    <source>
        <strain evidence="1 2">LE-BIN_3174</strain>
    </source>
</reference>
<organism evidence="1 2">
    <name type="scientific">Steccherinum ochraceum</name>
    <dbReference type="NCBI Taxonomy" id="92696"/>
    <lineage>
        <taxon>Eukaryota</taxon>
        <taxon>Fungi</taxon>
        <taxon>Dikarya</taxon>
        <taxon>Basidiomycota</taxon>
        <taxon>Agaricomycotina</taxon>
        <taxon>Agaricomycetes</taxon>
        <taxon>Polyporales</taxon>
        <taxon>Steccherinaceae</taxon>
        <taxon>Steccherinum</taxon>
    </lineage>
</organism>
<dbReference type="AlphaFoldDB" id="A0A4R0RH15"/>
<dbReference type="EMBL" id="RWJN01000126">
    <property type="protein sequence ID" value="TCD66646.1"/>
    <property type="molecule type" value="Genomic_DNA"/>
</dbReference>
<evidence type="ECO:0000313" key="1">
    <source>
        <dbReference type="EMBL" id="TCD66646.1"/>
    </source>
</evidence>
<gene>
    <name evidence="1" type="ORF">EIP91_001063</name>
</gene>
<comment type="caution">
    <text evidence="1">The sequence shown here is derived from an EMBL/GenBank/DDBJ whole genome shotgun (WGS) entry which is preliminary data.</text>
</comment>
<proteinExistence type="predicted"/>
<dbReference type="Proteomes" id="UP000292702">
    <property type="component" value="Unassembled WGS sequence"/>
</dbReference>
<sequence>MDVLRIHAKVSDRRAAAGTRHTNTSIASTPQRMKTETANVYRAEPGVPRRFRVKSFAERKKAFERVTNVLARKVQQSVNKCAQSFNIPPVYSWPGWAPRARPTSNAGDTVETLYETSNSCRPSVSALDATPLAEEPDKSLAADLPANNEEIVPSTPRRFPDVMLPRAIGSERAELRTAETIASMNASRPLLSGDDSVVPAAMLNLPALTMPRLDFFLASGWVEVQADRSLVHTAVPDREDDPTMFSRKRVINEPWNYATDSGLSEPDLTLSATRNDGPLMDIIFWDADDQGYPGTTESQESSPSEVHLRDGVQTYQPIVQLLPDIPPPSPLQISFDIPSEVDADNRVPSNITESVKKIFTDAGFLTVPNVPRTRRWSHISRASDVSSEVSTYANSPCTFSDALSSSDCGDSSSDDTCSEGGFFSDGTSDMGSPKDMHKLLPVDKRPAKWSGDVKVMDEEERGRDAHVKTWLGERYWGFDGDVSNVDCT</sequence>
<accession>A0A4R0RH15</accession>
<evidence type="ECO:0000313" key="2">
    <source>
        <dbReference type="Proteomes" id="UP000292702"/>
    </source>
</evidence>
<keyword evidence="2" id="KW-1185">Reference proteome</keyword>
<name>A0A4R0RH15_9APHY</name>